<dbReference type="InParanoid" id="A0A1V9XFW5"/>
<dbReference type="OrthoDB" id="6479716at2759"/>
<accession>A0A1V9XFW5</accession>
<evidence type="ECO:0000313" key="1">
    <source>
        <dbReference type="EMBL" id="OQR72316.1"/>
    </source>
</evidence>
<reference evidence="1 2" key="1">
    <citation type="journal article" date="2017" name="Gigascience">
        <title>Draft genome of the honey bee ectoparasitic mite, Tropilaelaps mercedesae, is shaped by the parasitic life history.</title>
        <authorList>
            <person name="Dong X."/>
            <person name="Armstrong S.D."/>
            <person name="Xia D."/>
            <person name="Makepeace B.L."/>
            <person name="Darby A.C."/>
            <person name="Kadowaki T."/>
        </authorList>
    </citation>
    <scope>NUCLEOTIDE SEQUENCE [LARGE SCALE GENOMIC DNA]</scope>
    <source>
        <strain evidence="1">Wuxi-XJTLU</strain>
    </source>
</reference>
<dbReference type="Proteomes" id="UP000192247">
    <property type="component" value="Unassembled WGS sequence"/>
</dbReference>
<protein>
    <submittedName>
        <fullName evidence="1">Uncharacterized protein</fullName>
    </submittedName>
</protein>
<dbReference type="Pfam" id="PF13896">
    <property type="entry name" value="Glyco_transf_49"/>
    <property type="match status" value="1"/>
</dbReference>
<organism evidence="1 2">
    <name type="scientific">Tropilaelaps mercedesae</name>
    <dbReference type="NCBI Taxonomy" id="418985"/>
    <lineage>
        <taxon>Eukaryota</taxon>
        <taxon>Metazoa</taxon>
        <taxon>Ecdysozoa</taxon>
        <taxon>Arthropoda</taxon>
        <taxon>Chelicerata</taxon>
        <taxon>Arachnida</taxon>
        <taxon>Acari</taxon>
        <taxon>Parasitiformes</taxon>
        <taxon>Mesostigmata</taxon>
        <taxon>Gamasina</taxon>
        <taxon>Dermanyssoidea</taxon>
        <taxon>Laelapidae</taxon>
        <taxon>Tropilaelaps</taxon>
    </lineage>
</organism>
<dbReference type="AlphaFoldDB" id="A0A1V9XFW5"/>
<gene>
    <name evidence="1" type="ORF">BIW11_03793</name>
</gene>
<sequence>MSARIGLTLPLGAMPRPGLDIDLASLLAKLHSKSSSDQTCEKCIYVIPTFVSSQSLKVPRSKAAVDALIAQGRLMPDDESTYRRWTTFKSNPTTVGGNAGASSLNITLTFQPAPRLFRAYVAPLDLARMDTRFRGIDAPPTQLITAYLQGYRFWVLSEAFVVRKVFGHRAPKTFSSASNKLKSILQTATQAAEKSPYGSVAAVGRLEKGTGLNDKDEQQKSQQVFHSSSSLPRNISTVIRNIEAANKLKEELRQKYPLIEEIQ</sequence>
<comment type="caution">
    <text evidence="1">The sequence shown here is derived from an EMBL/GenBank/DDBJ whole genome shotgun (WGS) entry which is preliminary data.</text>
</comment>
<keyword evidence="2" id="KW-1185">Reference proteome</keyword>
<name>A0A1V9XFW5_9ACAR</name>
<proteinExistence type="predicted"/>
<dbReference type="EMBL" id="MNPL01012034">
    <property type="protein sequence ID" value="OQR72316.1"/>
    <property type="molecule type" value="Genomic_DNA"/>
</dbReference>
<evidence type="ECO:0000313" key="2">
    <source>
        <dbReference type="Proteomes" id="UP000192247"/>
    </source>
</evidence>